<feature type="region of interest" description="Disordered" evidence="1">
    <location>
        <begin position="1"/>
        <end position="55"/>
    </location>
</feature>
<evidence type="ECO:0000313" key="4">
    <source>
        <dbReference type="RefSeq" id="XP_033572760.1"/>
    </source>
</evidence>
<feature type="region of interest" description="Disordered" evidence="1">
    <location>
        <begin position="76"/>
        <end position="132"/>
    </location>
</feature>
<dbReference type="GeneID" id="54461595"/>
<keyword evidence="3" id="KW-1185">Reference proteome</keyword>
<reference evidence="4" key="3">
    <citation type="submission" date="2025-04" db="UniProtKB">
        <authorList>
            <consortium name="RefSeq"/>
        </authorList>
    </citation>
    <scope>IDENTIFICATION</scope>
    <source>
        <strain evidence="4">CBS 304.34</strain>
    </source>
</reference>
<protein>
    <submittedName>
        <fullName evidence="2 4">Cyclin-domain-containing protein</fullName>
    </submittedName>
</protein>
<dbReference type="Pfam" id="PF08613">
    <property type="entry name" value="Cyclin"/>
    <property type="match status" value="1"/>
</dbReference>
<dbReference type="OrthoDB" id="5304883at2759"/>
<proteinExistence type="predicted"/>
<dbReference type="AlphaFoldDB" id="A0A6A6YAF2"/>
<dbReference type="GO" id="GO:0016538">
    <property type="term" value="F:cyclin-dependent protein serine/threonine kinase regulator activity"/>
    <property type="evidence" value="ECO:0007669"/>
    <property type="project" value="TreeGrafter"/>
</dbReference>
<reference evidence="2 4" key="1">
    <citation type="journal article" date="2020" name="Stud. Mycol.">
        <title>101 Dothideomycetes genomes: a test case for predicting lifestyles and emergence of pathogens.</title>
        <authorList>
            <person name="Haridas S."/>
            <person name="Albert R."/>
            <person name="Binder M."/>
            <person name="Bloem J."/>
            <person name="Labutti K."/>
            <person name="Salamov A."/>
            <person name="Andreopoulos B."/>
            <person name="Baker S."/>
            <person name="Barry K."/>
            <person name="Bills G."/>
            <person name="Bluhm B."/>
            <person name="Cannon C."/>
            <person name="Castanera R."/>
            <person name="Culley D."/>
            <person name="Daum C."/>
            <person name="Ezra D."/>
            <person name="Gonzalez J."/>
            <person name="Henrissat B."/>
            <person name="Kuo A."/>
            <person name="Liang C."/>
            <person name="Lipzen A."/>
            <person name="Lutzoni F."/>
            <person name="Magnuson J."/>
            <person name="Mondo S."/>
            <person name="Nolan M."/>
            <person name="Ohm R."/>
            <person name="Pangilinan J."/>
            <person name="Park H.-J."/>
            <person name="Ramirez L."/>
            <person name="Alfaro M."/>
            <person name="Sun H."/>
            <person name="Tritt A."/>
            <person name="Yoshinaga Y."/>
            <person name="Zwiers L.-H."/>
            <person name="Turgeon B."/>
            <person name="Goodwin S."/>
            <person name="Spatafora J."/>
            <person name="Crous P."/>
            <person name="Grigoriev I."/>
        </authorList>
    </citation>
    <scope>NUCLEOTIDE SEQUENCE</scope>
    <source>
        <strain evidence="2 4">CBS 304.34</strain>
    </source>
</reference>
<gene>
    <name evidence="2 4" type="ORF">BDZ99DRAFT_466154</name>
</gene>
<sequence length="318" mass="34411">MASSDSTTSAGSPPTSSYNPPSPPNPSADQGVIPHIHSPNKDAPSPPADGDWLVSDISPETAMKMLWRAVNALANATGEVPPTPPISRPATPGGFHRDSLKENFRHHHRRTSSRPATPVPSDDLKGPKFKNVELGSPEASMAEPSAADVGANAEPYHVQQEAIARKFFSRRAPGVTLEEYLNRLQRYCPMSAAVYLAAGTYIHKLAVEDKLVVVTGRTVHRLVLGSLRVAMKALEDLRYPQKRFAGVGGVSENELKALEISICYLIDFDLQVTAESLYQKTMLFQRAAAAASVCTKLPASFQLQPRIPLRARNAVVST</sequence>
<evidence type="ECO:0000313" key="2">
    <source>
        <dbReference type="EMBL" id="KAF2805796.1"/>
    </source>
</evidence>
<dbReference type="Proteomes" id="UP000504636">
    <property type="component" value="Unplaced"/>
</dbReference>
<reference evidence="4" key="2">
    <citation type="submission" date="2020-04" db="EMBL/GenBank/DDBJ databases">
        <authorList>
            <consortium name="NCBI Genome Project"/>
        </authorList>
    </citation>
    <scope>NUCLEOTIDE SEQUENCE</scope>
    <source>
        <strain evidence="4">CBS 304.34</strain>
    </source>
</reference>
<dbReference type="PANTHER" id="PTHR15615:SF32">
    <property type="entry name" value="PROTEIN KINASE COMPLEX COMPONENT, PUTATIVE (AFU_ORTHOLOGUE AFUA_2G07660)-RELATED"/>
    <property type="match status" value="1"/>
</dbReference>
<dbReference type="InterPro" id="IPR013922">
    <property type="entry name" value="Cyclin_PHO80-like"/>
</dbReference>
<organism evidence="2">
    <name type="scientific">Mytilinidion resinicola</name>
    <dbReference type="NCBI Taxonomy" id="574789"/>
    <lineage>
        <taxon>Eukaryota</taxon>
        <taxon>Fungi</taxon>
        <taxon>Dikarya</taxon>
        <taxon>Ascomycota</taxon>
        <taxon>Pezizomycotina</taxon>
        <taxon>Dothideomycetes</taxon>
        <taxon>Pleosporomycetidae</taxon>
        <taxon>Mytilinidiales</taxon>
        <taxon>Mytilinidiaceae</taxon>
        <taxon>Mytilinidion</taxon>
    </lineage>
</organism>
<dbReference type="GO" id="GO:0019901">
    <property type="term" value="F:protein kinase binding"/>
    <property type="evidence" value="ECO:0007669"/>
    <property type="project" value="InterPro"/>
</dbReference>
<evidence type="ECO:0000313" key="3">
    <source>
        <dbReference type="Proteomes" id="UP000504636"/>
    </source>
</evidence>
<dbReference type="GO" id="GO:0005634">
    <property type="term" value="C:nucleus"/>
    <property type="evidence" value="ECO:0007669"/>
    <property type="project" value="TreeGrafter"/>
</dbReference>
<dbReference type="EMBL" id="MU003708">
    <property type="protein sequence ID" value="KAF2805796.1"/>
    <property type="molecule type" value="Genomic_DNA"/>
</dbReference>
<dbReference type="Gene3D" id="1.10.472.10">
    <property type="entry name" value="Cyclin-like"/>
    <property type="match status" value="1"/>
</dbReference>
<name>A0A6A6YAF2_9PEZI</name>
<dbReference type="RefSeq" id="XP_033572760.1">
    <property type="nucleotide sequence ID" value="XM_033720702.1"/>
</dbReference>
<dbReference type="PANTHER" id="PTHR15615">
    <property type="match status" value="1"/>
</dbReference>
<evidence type="ECO:0000256" key="1">
    <source>
        <dbReference type="SAM" id="MobiDB-lite"/>
    </source>
</evidence>
<feature type="compositionally biased region" description="Low complexity" evidence="1">
    <location>
        <begin position="1"/>
        <end position="19"/>
    </location>
</feature>
<accession>A0A6A6YAF2</accession>
<dbReference type="GO" id="GO:0000307">
    <property type="term" value="C:cyclin-dependent protein kinase holoenzyme complex"/>
    <property type="evidence" value="ECO:0007669"/>
    <property type="project" value="TreeGrafter"/>
</dbReference>
<dbReference type="CDD" id="cd20558">
    <property type="entry name" value="CYCLIN_ScPCL7-like"/>
    <property type="match status" value="1"/>
</dbReference>